<organism evidence="3 4">
    <name type="scientific">Pisolithus tinctorius Marx 270</name>
    <dbReference type="NCBI Taxonomy" id="870435"/>
    <lineage>
        <taxon>Eukaryota</taxon>
        <taxon>Fungi</taxon>
        <taxon>Dikarya</taxon>
        <taxon>Basidiomycota</taxon>
        <taxon>Agaricomycotina</taxon>
        <taxon>Agaricomycetes</taxon>
        <taxon>Agaricomycetidae</taxon>
        <taxon>Boletales</taxon>
        <taxon>Sclerodermatineae</taxon>
        <taxon>Pisolithaceae</taxon>
        <taxon>Pisolithus</taxon>
    </lineage>
</organism>
<dbReference type="AlphaFoldDB" id="A0A0C3J811"/>
<feature type="transmembrane region" description="Helical" evidence="1">
    <location>
        <begin position="205"/>
        <end position="226"/>
    </location>
</feature>
<keyword evidence="1" id="KW-0472">Membrane</keyword>
<proteinExistence type="predicted"/>
<feature type="transmembrane region" description="Helical" evidence="1">
    <location>
        <begin position="6"/>
        <end position="22"/>
    </location>
</feature>
<evidence type="ECO:0000256" key="1">
    <source>
        <dbReference type="SAM" id="Phobius"/>
    </source>
</evidence>
<dbReference type="Pfam" id="PF20151">
    <property type="entry name" value="DUF6533"/>
    <property type="match status" value="1"/>
</dbReference>
<keyword evidence="1" id="KW-1133">Transmembrane helix</keyword>
<gene>
    <name evidence="3" type="ORF">M404DRAFT_1000198</name>
</gene>
<reference evidence="3 4" key="1">
    <citation type="submission" date="2014-04" db="EMBL/GenBank/DDBJ databases">
        <authorList>
            <consortium name="DOE Joint Genome Institute"/>
            <person name="Kuo A."/>
            <person name="Kohler A."/>
            <person name="Costa M.D."/>
            <person name="Nagy L.G."/>
            <person name="Floudas D."/>
            <person name="Copeland A."/>
            <person name="Barry K.W."/>
            <person name="Cichocki N."/>
            <person name="Veneault-Fourrey C."/>
            <person name="LaButti K."/>
            <person name="Lindquist E.A."/>
            <person name="Lipzen A."/>
            <person name="Lundell T."/>
            <person name="Morin E."/>
            <person name="Murat C."/>
            <person name="Sun H."/>
            <person name="Tunlid A."/>
            <person name="Henrissat B."/>
            <person name="Grigoriev I.V."/>
            <person name="Hibbett D.S."/>
            <person name="Martin F."/>
            <person name="Nordberg H.P."/>
            <person name="Cantor M.N."/>
            <person name="Hua S.X."/>
        </authorList>
    </citation>
    <scope>NUCLEOTIDE SEQUENCE [LARGE SCALE GENOMIC DNA]</scope>
    <source>
        <strain evidence="3 4">Marx 270</strain>
    </source>
</reference>
<dbReference type="InterPro" id="IPR045340">
    <property type="entry name" value="DUF6533"/>
</dbReference>
<evidence type="ECO:0000259" key="2">
    <source>
        <dbReference type="Pfam" id="PF20151"/>
    </source>
</evidence>
<evidence type="ECO:0000313" key="3">
    <source>
        <dbReference type="EMBL" id="KIO05183.1"/>
    </source>
</evidence>
<feature type="transmembrane region" description="Helical" evidence="1">
    <location>
        <begin position="88"/>
        <end position="109"/>
    </location>
</feature>
<evidence type="ECO:0000313" key="4">
    <source>
        <dbReference type="Proteomes" id="UP000054217"/>
    </source>
</evidence>
<dbReference type="Proteomes" id="UP000054217">
    <property type="component" value="Unassembled WGS sequence"/>
</dbReference>
<feature type="transmembrane region" description="Helical" evidence="1">
    <location>
        <begin position="165"/>
        <end position="184"/>
    </location>
</feature>
<protein>
    <recommendedName>
        <fullName evidence="2">DUF6533 domain-containing protein</fullName>
    </recommendedName>
</protein>
<keyword evidence="1" id="KW-0812">Transmembrane</keyword>
<name>A0A0C3J811_PISTI</name>
<accession>A0A0C3J811</accession>
<sequence>MMYPGINVAACFNVAAYVLFLYDYTLTFGREVDLFWCQPRRTWAFALFIANRYIGLLGRVPAFLENFLPHSGGSNSPRCQNLHMCDQLVMAVLQLIGAIIMMMRVYAFYNQDRRVLALFVTVALISAGICCWAFIYRGPPLPPPKYMVLAGCLGPIYPSQALRYAAAWGGQLLFDALIFVFTLWKLARISTRGERTFIDMLIRDGTLYFGVMTVMNVANIIVFLVANPWVKSVLSSPTNLLCAALISRLMMNLRDPKIRGVGVSTMQGFTDEPWSPATYSEVYHTA</sequence>
<reference evidence="4" key="2">
    <citation type="submission" date="2015-01" db="EMBL/GenBank/DDBJ databases">
        <title>Evolutionary Origins and Diversification of the Mycorrhizal Mutualists.</title>
        <authorList>
            <consortium name="DOE Joint Genome Institute"/>
            <consortium name="Mycorrhizal Genomics Consortium"/>
            <person name="Kohler A."/>
            <person name="Kuo A."/>
            <person name="Nagy L.G."/>
            <person name="Floudas D."/>
            <person name="Copeland A."/>
            <person name="Barry K.W."/>
            <person name="Cichocki N."/>
            <person name="Veneault-Fourrey C."/>
            <person name="LaButti K."/>
            <person name="Lindquist E.A."/>
            <person name="Lipzen A."/>
            <person name="Lundell T."/>
            <person name="Morin E."/>
            <person name="Murat C."/>
            <person name="Riley R."/>
            <person name="Ohm R."/>
            <person name="Sun H."/>
            <person name="Tunlid A."/>
            <person name="Henrissat B."/>
            <person name="Grigoriev I.V."/>
            <person name="Hibbett D.S."/>
            <person name="Martin F."/>
        </authorList>
    </citation>
    <scope>NUCLEOTIDE SEQUENCE [LARGE SCALE GENOMIC DNA]</scope>
    <source>
        <strain evidence="4">Marx 270</strain>
    </source>
</reference>
<keyword evidence="4" id="KW-1185">Reference proteome</keyword>
<dbReference type="InParanoid" id="A0A0C3J811"/>
<feature type="transmembrane region" description="Helical" evidence="1">
    <location>
        <begin position="116"/>
        <end position="135"/>
    </location>
</feature>
<dbReference type="HOGENOM" id="CLU_035509_7_3_1"/>
<dbReference type="EMBL" id="KN831968">
    <property type="protein sequence ID" value="KIO05183.1"/>
    <property type="molecule type" value="Genomic_DNA"/>
</dbReference>
<feature type="domain" description="DUF6533" evidence="2">
    <location>
        <begin position="11"/>
        <end position="57"/>
    </location>
</feature>
<dbReference type="OrthoDB" id="2686513at2759"/>